<evidence type="ECO:0000256" key="1">
    <source>
        <dbReference type="SAM" id="MobiDB-lite"/>
    </source>
</evidence>
<dbReference type="EMBL" id="AP026560">
    <property type="protein sequence ID" value="BDP42762.1"/>
    <property type="molecule type" value="Genomic_DNA"/>
</dbReference>
<reference evidence="2" key="1">
    <citation type="submission" date="2022-07" db="EMBL/GenBank/DDBJ databases">
        <title>Complete Genome Sequence of the Radioresistant Bacterium Deinococcus aetherius ST0316, Isolated from the Air Dust collected in Lower Stratosphere above Japan.</title>
        <authorList>
            <person name="Satoh K."/>
            <person name="Hagiwara K."/>
            <person name="Katsumata K."/>
            <person name="Kubo A."/>
            <person name="Yokobori S."/>
            <person name="Yamagishi A."/>
            <person name="Oono Y."/>
            <person name="Narumi I."/>
        </authorList>
    </citation>
    <scope>NUCLEOTIDE SEQUENCE</scope>
    <source>
        <strain evidence="2">ST0316</strain>
    </source>
</reference>
<sequence length="80" mass="8596">MEDDRGNSIELGIVEGQIEKPFVLRWSERFKSADGQTNVFADTALAPGSLPSDEMSFTETVSSTSRGAGESETADTSFGF</sequence>
<feature type="region of interest" description="Disordered" evidence="1">
    <location>
        <begin position="50"/>
        <end position="80"/>
    </location>
</feature>
<evidence type="ECO:0000313" key="3">
    <source>
        <dbReference type="Proteomes" id="UP001064971"/>
    </source>
</evidence>
<gene>
    <name evidence="2" type="ORF">DAETH_27310</name>
</gene>
<protein>
    <submittedName>
        <fullName evidence="2">Uncharacterized protein</fullName>
    </submittedName>
</protein>
<dbReference type="Proteomes" id="UP001064971">
    <property type="component" value="Chromosome"/>
</dbReference>
<feature type="compositionally biased region" description="Polar residues" evidence="1">
    <location>
        <begin position="55"/>
        <end position="66"/>
    </location>
</feature>
<dbReference type="RefSeq" id="WP_264775445.1">
    <property type="nucleotide sequence ID" value="NZ_AP026560.1"/>
</dbReference>
<accession>A0ABN6RHB8</accession>
<proteinExistence type="predicted"/>
<organism evidence="2 3">
    <name type="scientific">Deinococcus aetherius</name>
    <dbReference type="NCBI Taxonomy" id="200252"/>
    <lineage>
        <taxon>Bacteria</taxon>
        <taxon>Thermotogati</taxon>
        <taxon>Deinococcota</taxon>
        <taxon>Deinococci</taxon>
        <taxon>Deinococcales</taxon>
        <taxon>Deinococcaceae</taxon>
        <taxon>Deinococcus</taxon>
    </lineage>
</organism>
<evidence type="ECO:0000313" key="2">
    <source>
        <dbReference type="EMBL" id="BDP42762.1"/>
    </source>
</evidence>
<keyword evidence="3" id="KW-1185">Reference proteome</keyword>
<name>A0ABN6RHB8_9DEIO</name>